<reference evidence="4 5" key="1">
    <citation type="submission" date="2016-05" db="EMBL/GenBank/DDBJ databases">
        <authorList>
            <person name="Lavstsen T."/>
            <person name="Jespersen J.S."/>
        </authorList>
    </citation>
    <scope>NUCLEOTIDE SEQUENCE [LARGE SCALE GENOMIC DNA]</scope>
    <source>
        <strain evidence="4 5">B7-9</strain>
    </source>
</reference>
<dbReference type="InterPro" id="IPR029063">
    <property type="entry name" value="SAM-dependent_MTases_sf"/>
</dbReference>
<proteinExistence type="predicted"/>
<feature type="domain" description="Methyltransferase" evidence="3">
    <location>
        <begin position="42"/>
        <end position="140"/>
    </location>
</feature>
<dbReference type="EMBL" id="LYXE01000127">
    <property type="protein sequence ID" value="PDV97709.1"/>
    <property type="molecule type" value="Genomic_DNA"/>
</dbReference>
<evidence type="ECO:0000256" key="1">
    <source>
        <dbReference type="ARBA" id="ARBA00022603"/>
    </source>
</evidence>
<name>A0A2H3KIM1_9CHLR</name>
<dbReference type="PANTHER" id="PTHR43861:SF1">
    <property type="entry name" value="TRANS-ACONITATE 2-METHYLTRANSFERASE"/>
    <property type="match status" value="1"/>
</dbReference>
<dbReference type="OrthoDB" id="9783256at2"/>
<dbReference type="Pfam" id="PF13649">
    <property type="entry name" value="Methyltransf_25"/>
    <property type="match status" value="1"/>
</dbReference>
<dbReference type="InterPro" id="IPR041698">
    <property type="entry name" value="Methyltransf_25"/>
</dbReference>
<evidence type="ECO:0000256" key="2">
    <source>
        <dbReference type="ARBA" id="ARBA00022679"/>
    </source>
</evidence>
<evidence type="ECO:0000313" key="4">
    <source>
        <dbReference type="EMBL" id="PDV97709.1"/>
    </source>
</evidence>
<evidence type="ECO:0000313" key="5">
    <source>
        <dbReference type="Proteomes" id="UP000220922"/>
    </source>
</evidence>
<evidence type="ECO:0000259" key="3">
    <source>
        <dbReference type="Pfam" id="PF13649"/>
    </source>
</evidence>
<sequence length="252" mass="27722">MPPYQRYAQAYDQSGQVRFALLVHIYLREILALHPVHGRRLLDLACGTGTLAFLMAERGWSVVGVDSSAAMLAMAAVRVAENPGATVQFLQGDMRTLAETVPSAAFDLITCTYDSLNYMLTHDDLAACFASAALALAPGGLYVADMNTRHFLEVAWGTCAIHEQSGYVQLERSHFEPTSSISTMLLTGFLGDETSGYERFDELHVERAYPPDEVADLFKRAGLTVEASYDSFTLSSPGPETQRIFWVARKPQ</sequence>
<comment type="caution">
    <text evidence="4">The sequence shown here is derived from an EMBL/GenBank/DDBJ whole genome shotgun (WGS) entry which is preliminary data.</text>
</comment>
<keyword evidence="2 4" id="KW-0808">Transferase</keyword>
<dbReference type="GO" id="GO:0008168">
    <property type="term" value="F:methyltransferase activity"/>
    <property type="evidence" value="ECO:0007669"/>
    <property type="project" value="UniProtKB-KW"/>
</dbReference>
<dbReference type="PANTHER" id="PTHR43861">
    <property type="entry name" value="TRANS-ACONITATE 2-METHYLTRANSFERASE-RELATED"/>
    <property type="match status" value="1"/>
</dbReference>
<dbReference type="Proteomes" id="UP000220922">
    <property type="component" value="Unassembled WGS sequence"/>
</dbReference>
<keyword evidence="5" id="KW-1185">Reference proteome</keyword>
<gene>
    <name evidence="4" type="ORF">A9Q02_03700</name>
</gene>
<dbReference type="GO" id="GO:0032259">
    <property type="term" value="P:methylation"/>
    <property type="evidence" value="ECO:0007669"/>
    <property type="project" value="UniProtKB-KW"/>
</dbReference>
<accession>A0A2H3KIM1</accession>
<organism evidence="4 5">
    <name type="scientific">Candidatus Chloroploca asiatica</name>
    <dbReference type="NCBI Taxonomy" id="1506545"/>
    <lineage>
        <taxon>Bacteria</taxon>
        <taxon>Bacillati</taxon>
        <taxon>Chloroflexota</taxon>
        <taxon>Chloroflexia</taxon>
        <taxon>Chloroflexales</taxon>
        <taxon>Chloroflexineae</taxon>
        <taxon>Oscillochloridaceae</taxon>
        <taxon>Candidatus Chloroploca</taxon>
    </lineage>
</organism>
<dbReference type="AlphaFoldDB" id="A0A2H3KIM1"/>
<keyword evidence="1 4" id="KW-0489">Methyltransferase</keyword>
<protein>
    <submittedName>
        <fullName evidence="4">Methyltransferase type 11</fullName>
    </submittedName>
</protein>
<dbReference type="CDD" id="cd02440">
    <property type="entry name" value="AdoMet_MTases"/>
    <property type="match status" value="1"/>
</dbReference>
<dbReference type="SUPFAM" id="SSF53335">
    <property type="entry name" value="S-adenosyl-L-methionine-dependent methyltransferases"/>
    <property type="match status" value="1"/>
</dbReference>
<dbReference type="Gene3D" id="2.20.25.110">
    <property type="entry name" value="S-adenosyl-L-methionine-dependent methyltransferases"/>
    <property type="match status" value="1"/>
</dbReference>
<dbReference type="Gene3D" id="3.40.50.150">
    <property type="entry name" value="Vaccinia Virus protein VP39"/>
    <property type="match status" value="1"/>
</dbReference>